<dbReference type="PANTHER" id="PTHR43758">
    <property type="entry name" value="7,8-DIHYDRO-8-OXOGUANINE TRIPHOSPHATASE"/>
    <property type="match status" value="1"/>
</dbReference>
<dbReference type="InterPro" id="IPR000086">
    <property type="entry name" value="NUDIX_hydrolase_dom"/>
</dbReference>
<evidence type="ECO:0000256" key="3">
    <source>
        <dbReference type="ARBA" id="ARBA00022723"/>
    </source>
</evidence>
<proteinExistence type="inferred from homology"/>
<keyword evidence="5" id="KW-0460">Magnesium</keyword>
<dbReference type="Proteomes" id="UP001589818">
    <property type="component" value="Unassembled WGS sequence"/>
</dbReference>
<name>A0ABV6JIE4_9BACL</name>
<dbReference type="RefSeq" id="WP_204822874.1">
    <property type="nucleotide sequence ID" value="NZ_JANHOF010000043.1"/>
</dbReference>
<comment type="cofactor">
    <cofactor evidence="1">
        <name>Mg(2+)</name>
        <dbReference type="ChEBI" id="CHEBI:18420"/>
    </cofactor>
</comment>
<evidence type="ECO:0000256" key="1">
    <source>
        <dbReference type="ARBA" id="ARBA00001946"/>
    </source>
</evidence>
<comment type="caution">
    <text evidence="7">The sequence shown here is derived from an EMBL/GenBank/DDBJ whole genome shotgun (WGS) entry which is preliminary data.</text>
</comment>
<gene>
    <name evidence="7" type="ORF">ACFFJ8_30530</name>
</gene>
<dbReference type="SUPFAM" id="SSF55811">
    <property type="entry name" value="Nudix"/>
    <property type="match status" value="1"/>
</dbReference>
<evidence type="ECO:0000256" key="4">
    <source>
        <dbReference type="ARBA" id="ARBA00022801"/>
    </source>
</evidence>
<evidence type="ECO:0000259" key="6">
    <source>
        <dbReference type="PROSITE" id="PS51462"/>
    </source>
</evidence>
<protein>
    <submittedName>
        <fullName evidence="7">NUDIX domain-containing protein</fullName>
    </submittedName>
</protein>
<organism evidence="7 8">
    <name type="scientific">Paenibacillus mendelii</name>
    <dbReference type="NCBI Taxonomy" id="206163"/>
    <lineage>
        <taxon>Bacteria</taxon>
        <taxon>Bacillati</taxon>
        <taxon>Bacillota</taxon>
        <taxon>Bacilli</taxon>
        <taxon>Bacillales</taxon>
        <taxon>Paenibacillaceae</taxon>
        <taxon>Paenibacillus</taxon>
    </lineage>
</organism>
<sequence>MISVRTMTGAFLINNDDVLMLKRSKNKKIAPGLWSCIGGHVEPHEHGSPENSCLREIEEETGISHIEIENLTLRYILLRQKEDELNQHYIFFGDSNTRTISSCDEGELHWVKLSEMANLQMSLSLKLMYEHYLHNSKTDNVWTGTFSDGKMLWAQLLK</sequence>
<comment type="similarity">
    <text evidence="2">Belongs to the Nudix hydrolase family.</text>
</comment>
<dbReference type="EMBL" id="JBHLVF010000044">
    <property type="protein sequence ID" value="MFC0395694.1"/>
    <property type="molecule type" value="Genomic_DNA"/>
</dbReference>
<keyword evidence="8" id="KW-1185">Reference proteome</keyword>
<dbReference type="PROSITE" id="PS51462">
    <property type="entry name" value="NUDIX"/>
    <property type="match status" value="1"/>
</dbReference>
<evidence type="ECO:0000256" key="5">
    <source>
        <dbReference type="ARBA" id="ARBA00022842"/>
    </source>
</evidence>
<dbReference type="InterPro" id="IPR015797">
    <property type="entry name" value="NUDIX_hydrolase-like_dom_sf"/>
</dbReference>
<keyword evidence="3" id="KW-0479">Metal-binding</keyword>
<dbReference type="PANTHER" id="PTHR43758:SF2">
    <property type="entry name" value="OXIDIZED PURINE NUCLEOSIDE TRIPHOSPHATE HYDROLASE"/>
    <property type="match status" value="1"/>
</dbReference>
<keyword evidence="4" id="KW-0378">Hydrolase</keyword>
<evidence type="ECO:0000256" key="2">
    <source>
        <dbReference type="ARBA" id="ARBA00005582"/>
    </source>
</evidence>
<accession>A0ABV6JIE4</accession>
<reference evidence="7 8" key="1">
    <citation type="submission" date="2024-09" db="EMBL/GenBank/DDBJ databases">
        <authorList>
            <person name="Sun Q."/>
            <person name="Mori K."/>
        </authorList>
    </citation>
    <scope>NUCLEOTIDE SEQUENCE [LARGE SCALE GENOMIC DNA]</scope>
    <source>
        <strain evidence="7 8">CCM 4839</strain>
    </source>
</reference>
<evidence type="ECO:0000313" key="7">
    <source>
        <dbReference type="EMBL" id="MFC0395694.1"/>
    </source>
</evidence>
<feature type="domain" description="Nudix hydrolase" evidence="6">
    <location>
        <begin position="3"/>
        <end position="133"/>
    </location>
</feature>
<dbReference type="Pfam" id="PF00293">
    <property type="entry name" value="NUDIX"/>
    <property type="match status" value="1"/>
</dbReference>
<evidence type="ECO:0000313" key="8">
    <source>
        <dbReference type="Proteomes" id="UP001589818"/>
    </source>
</evidence>
<dbReference type="Gene3D" id="3.90.79.10">
    <property type="entry name" value="Nucleoside Triphosphate Pyrophosphohydrolase"/>
    <property type="match status" value="1"/>
</dbReference>